<keyword evidence="3 8" id="KW-0863">Zinc-finger</keyword>
<evidence type="ECO:0000256" key="2">
    <source>
        <dbReference type="ARBA" id="ARBA00022723"/>
    </source>
</evidence>
<dbReference type="SUPFAM" id="SSF90209">
    <property type="entry name" value="Ran binding protein zinc finger-like"/>
    <property type="match status" value="1"/>
</dbReference>
<dbReference type="PANTHER" id="PTHR12920">
    <property type="entry name" value="RYBP AND YAF2-RELATED"/>
    <property type="match status" value="1"/>
</dbReference>
<feature type="compositionally biased region" description="Polar residues" evidence="9">
    <location>
        <begin position="90"/>
        <end position="103"/>
    </location>
</feature>
<dbReference type="PANTHER" id="PTHR12920:SF4">
    <property type="entry name" value="GEO03726P1"/>
    <property type="match status" value="1"/>
</dbReference>
<feature type="domain" description="RanBP2-type" evidence="10">
    <location>
        <begin position="21"/>
        <end position="50"/>
    </location>
</feature>
<evidence type="ECO:0000256" key="8">
    <source>
        <dbReference type="PROSITE-ProRule" id="PRU00322"/>
    </source>
</evidence>
<feature type="compositionally biased region" description="Basic residues" evidence="9">
    <location>
        <begin position="1"/>
        <end position="10"/>
    </location>
</feature>
<dbReference type="GO" id="GO:0045893">
    <property type="term" value="P:positive regulation of DNA-templated transcription"/>
    <property type="evidence" value="ECO:0007669"/>
    <property type="project" value="InterPro"/>
</dbReference>
<organism evidence="11 12">
    <name type="scientific">Acrobeloides nanus</name>
    <dbReference type="NCBI Taxonomy" id="290746"/>
    <lineage>
        <taxon>Eukaryota</taxon>
        <taxon>Metazoa</taxon>
        <taxon>Ecdysozoa</taxon>
        <taxon>Nematoda</taxon>
        <taxon>Chromadorea</taxon>
        <taxon>Rhabditida</taxon>
        <taxon>Tylenchina</taxon>
        <taxon>Cephalobomorpha</taxon>
        <taxon>Cephaloboidea</taxon>
        <taxon>Cephalobidae</taxon>
        <taxon>Acrobeloides</taxon>
    </lineage>
</organism>
<dbReference type="AlphaFoldDB" id="A0A914CLV5"/>
<dbReference type="WBParaSite" id="ACRNAN_scaffold11754.g17989.t1">
    <property type="protein sequence ID" value="ACRNAN_scaffold11754.g17989.t1"/>
    <property type="gene ID" value="ACRNAN_scaffold11754.g17989"/>
</dbReference>
<dbReference type="InterPro" id="IPR033774">
    <property type="entry name" value="YAF2_RYBP"/>
</dbReference>
<dbReference type="SMART" id="SM00547">
    <property type="entry name" value="ZnF_RBZ"/>
    <property type="match status" value="1"/>
</dbReference>
<dbReference type="GO" id="GO:0005634">
    <property type="term" value="C:nucleus"/>
    <property type="evidence" value="ECO:0007669"/>
    <property type="project" value="UniProtKB-SubCell"/>
</dbReference>
<evidence type="ECO:0000313" key="11">
    <source>
        <dbReference type="Proteomes" id="UP000887540"/>
    </source>
</evidence>
<dbReference type="InterPro" id="IPR039958">
    <property type="entry name" value="RYBP/YAF2"/>
</dbReference>
<keyword evidence="7" id="KW-0539">Nucleus</keyword>
<reference evidence="12" key="1">
    <citation type="submission" date="2022-11" db="UniProtKB">
        <authorList>
            <consortium name="WormBaseParasite"/>
        </authorList>
    </citation>
    <scope>IDENTIFICATION</scope>
</reference>
<comment type="subcellular location">
    <subcellularLocation>
        <location evidence="1">Nucleus</location>
    </subcellularLocation>
</comment>
<keyword evidence="11" id="KW-1185">Reference proteome</keyword>
<feature type="compositionally biased region" description="Basic and acidic residues" evidence="9">
    <location>
        <begin position="80"/>
        <end position="89"/>
    </location>
</feature>
<proteinExistence type="predicted"/>
<dbReference type="Pfam" id="PF17219">
    <property type="entry name" value="YAF2_RYBP"/>
    <property type="match status" value="1"/>
</dbReference>
<dbReference type="Proteomes" id="UP000887540">
    <property type="component" value="Unplaced"/>
</dbReference>
<evidence type="ECO:0000256" key="6">
    <source>
        <dbReference type="ARBA" id="ARBA00023163"/>
    </source>
</evidence>
<evidence type="ECO:0000256" key="1">
    <source>
        <dbReference type="ARBA" id="ARBA00004123"/>
    </source>
</evidence>
<sequence length="172" mass="19162">MSGKKGKKSSGTKDKEEEEFEPGSWECTVCTFRNRCEAFKCDMCDTRKGTSTRKPRLNPNVVEQQTLVQRVAVQQNLIDKMSKQQRTSDSKSLNSPESSTSGVSITKLNLTQACSSSQTKSAKRKPIPFRDGLVNRSCAKKHSITLNGVTFTITEFQPHIESPGTQKQKKLS</sequence>
<keyword evidence="5" id="KW-0805">Transcription regulation</keyword>
<keyword evidence="4" id="KW-0862">Zinc</keyword>
<dbReference type="Gene3D" id="4.10.1060.10">
    <property type="entry name" value="Zinc finger, RanBP2-type"/>
    <property type="match status" value="1"/>
</dbReference>
<evidence type="ECO:0000256" key="9">
    <source>
        <dbReference type="SAM" id="MobiDB-lite"/>
    </source>
</evidence>
<evidence type="ECO:0000256" key="7">
    <source>
        <dbReference type="ARBA" id="ARBA00023242"/>
    </source>
</evidence>
<feature type="region of interest" description="Disordered" evidence="9">
    <location>
        <begin position="1"/>
        <end position="23"/>
    </location>
</feature>
<dbReference type="PROSITE" id="PS01358">
    <property type="entry name" value="ZF_RANBP2_1"/>
    <property type="match status" value="1"/>
</dbReference>
<evidence type="ECO:0000256" key="5">
    <source>
        <dbReference type="ARBA" id="ARBA00023015"/>
    </source>
</evidence>
<accession>A0A914CLV5</accession>
<dbReference type="Pfam" id="PF00641">
    <property type="entry name" value="Zn_ribbon_RanBP"/>
    <property type="match status" value="1"/>
</dbReference>
<protein>
    <submittedName>
        <fullName evidence="12">RanBP2-type domain-containing protein</fullName>
    </submittedName>
</protein>
<evidence type="ECO:0000313" key="12">
    <source>
        <dbReference type="WBParaSite" id="ACRNAN_scaffold11754.g17989.t1"/>
    </source>
</evidence>
<dbReference type="InterPro" id="IPR036443">
    <property type="entry name" value="Znf_RanBP2_sf"/>
</dbReference>
<evidence type="ECO:0000256" key="4">
    <source>
        <dbReference type="ARBA" id="ARBA00022833"/>
    </source>
</evidence>
<dbReference type="GO" id="GO:0003712">
    <property type="term" value="F:transcription coregulator activity"/>
    <property type="evidence" value="ECO:0007669"/>
    <property type="project" value="TreeGrafter"/>
</dbReference>
<dbReference type="InterPro" id="IPR001876">
    <property type="entry name" value="Znf_RanBP2"/>
</dbReference>
<evidence type="ECO:0000256" key="3">
    <source>
        <dbReference type="ARBA" id="ARBA00022771"/>
    </source>
</evidence>
<keyword evidence="6" id="KW-0804">Transcription</keyword>
<dbReference type="GO" id="GO:0008270">
    <property type="term" value="F:zinc ion binding"/>
    <property type="evidence" value="ECO:0007669"/>
    <property type="project" value="UniProtKB-KW"/>
</dbReference>
<feature type="region of interest" description="Disordered" evidence="9">
    <location>
        <begin position="78"/>
        <end position="103"/>
    </location>
</feature>
<name>A0A914CLV5_9BILA</name>
<keyword evidence="2" id="KW-0479">Metal-binding</keyword>
<dbReference type="GO" id="GO:0003677">
    <property type="term" value="F:DNA binding"/>
    <property type="evidence" value="ECO:0007669"/>
    <property type="project" value="TreeGrafter"/>
</dbReference>
<dbReference type="PROSITE" id="PS50199">
    <property type="entry name" value="ZF_RANBP2_2"/>
    <property type="match status" value="1"/>
</dbReference>
<evidence type="ECO:0000259" key="10">
    <source>
        <dbReference type="PROSITE" id="PS50199"/>
    </source>
</evidence>